<protein>
    <submittedName>
        <fullName evidence="1">Uncharacterized protein</fullName>
    </submittedName>
</protein>
<sequence>MLHPQSTDDFTTFAPGHRRFVLELPFPPLDQPFVFALPHPDVTAPMSRSTMPIPSSPAAPRIPILGVQAPTLDNIQQLATPSSPQDADPRWLTVPLSRPLSPISFRTPSRSTPPHSNSRASTLSPRDRSIRSRSHSHLNTPPSSHPSSSYSTSPNTFYRHSTPFPSDGSPCNLYHNLPQEDVLASGVHAKDSESDSLGFERTTTHQRFTTPFPGETEPRPTSPAQIEPLGRLVTPALSEAKYSPEFDGEVHGSSSLCSQAFKGTVERHDTIKAAQGKGNIRN</sequence>
<dbReference type="EMBL" id="WQMT02000002">
    <property type="protein sequence ID" value="KAG9225545.1"/>
    <property type="molecule type" value="Genomic_DNA"/>
</dbReference>
<name>A0ACB7J5K3_PLECO</name>
<proteinExistence type="predicted"/>
<organism evidence="1 2">
    <name type="scientific">Pleurotus cornucopiae</name>
    <name type="common">Cornucopia mushroom</name>
    <dbReference type="NCBI Taxonomy" id="5321"/>
    <lineage>
        <taxon>Eukaryota</taxon>
        <taxon>Fungi</taxon>
        <taxon>Dikarya</taxon>
        <taxon>Basidiomycota</taxon>
        <taxon>Agaricomycotina</taxon>
        <taxon>Agaricomycetes</taxon>
        <taxon>Agaricomycetidae</taxon>
        <taxon>Agaricales</taxon>
        <taxon>Pleurotineae</taxon>
        <taxon>Pleurotaceae</taxon>
        <taxon>Pleurotus</taxon>
    </lineage>
</organism>
<evidence type="ECO:0000313" key="1">
    <source>
        <dbReference type="EMBL" id="KAG9225545.1"/>
    </source>
</evidence>
<evidence type="ECO:0000313" key="2">
    <source>
        <dbReference type="Proteomes" id="UP000824881"/>
    </source>
</evidence>
<keyword evidence="2" id="KW-1185">Reference proteome</keyword>
<accession>A0ACB7J5K3</accession>
<comment type="caution">
    <text evidence="1">The sequence shown here is derived from an EMBL/GenBank/DDBJ whole genome shotgun (WGS) entry which is preliminary data.</text>
</comment>
<gene>
    <name evidence="1" type="ORF">CCMSSC00406_0003048</name>
</gene>
<reference evidence="1 2" key="1">
    <citation type="journal article" date="2021" name="Appl. Environ. Microbiol.">
        <title>Genetic linkage and physical mapping for an oyster mushroom Pleurotus cornucopiae and QTL analysis for the trait cap color.</title>
        <authorList>
            <person name="Zhang Y."/>
            <person name="Gao W."/>
            <person name="Sonnenberg A."/>
            <person name="Chen Q."/>
            <person name="Zhang J."/>
            <person name="Huang C."/>
        </authorList>
    </citation>
    <scope>NUCLEOTIDE SEQUENCE [LARGE SCALE GENOMIC DNA]</scope>
    <source>
        <strain evidence="1">CCMSSC00406</strain>
    </source>
</reference>
<dbReference type="Proteomes" id="UP000824881">
    <property type="component" value="Unassembled WGS sequence"/>
</dbReference>